<proteinExistence type="predicted"/>
<accession>A0A5B0Q212</accession>
<organism evidence="1 2">
    <name type="scientific">Puccinia graminis f. sp. tritici</name>
    <dbReference type="NCBI Taxonomy" id="56615"/>
    <lineage>
        <taxon>Eukaryota</taxon>
        <taxon>Fungi</taxon>
        <taxon>Dikarya</taxon>
        <taxon>Basidiomycota</taxon>
        <taxon>Pucciniomycotina</taxon>
        <taxon>Pucciniomycetes</taxon>
        <taxon>Pucciniales</taxon>
        <taxon>Pucciniaceae</taxon>
        <taxon>Puccinia</taxon>
    </lineage>
</organism>
<evidence type="ECO:0000313" key="1">
    <source>
        <dbReference type="EMBL" id="KAA1107173.1"/>
    </source>
</evidence>
<sequence>MGEKRYRIQPPQSTPSAIIRRIARCCAQLVLVSLKVLTACAGLPKVRNPSNPPSQSTGASMTLRWELALLPGSSVALDQLRELDPTTLLIPKAVSPLEGNQIQSMSRRAV</sequence>
<reference evidence="1 2" key="1">
    <citation type="submission" date="2019-05" db="EMBL/GenBank/DDBJ databases">
        <title>Emergence of the Ug99 lineage of the wheat stem rust pathogen through somatic hybridization.</title>
        <authorList>
            <person name="Li F."/>
            <person name="Upadhyaya N.M."/>
            <person name="Sperschneider J."/>
            <person name="Matny O."/>
            <person name="Nguyen-Phuc H."/>
            <person name="Mago R."/>
            <person name="Raley C."/>
            <person name="Miller M.E."/>
            <person name="Silverstein K.A.T."/>
            <person name="Henningsen E."/>
            <person name="Hirsch C.D."/>
            <person name="Visser B."/>
            <person name="Pretorius Z.A."/>
            <person name="Steffenson B.J."/>
            <person name="Schwessinger B."/>
            <person name="Dodds P.N."/>
            <person name="Figueroa M."/>
        </authorList>
    </citation>
    <scope>NUCLEOTIDE SEQUENCE [LARGE SCALE GENOMIC DNA]</scope>
    <source>
        <strain evidence="1">21-0</strain>
    </source>
</reference>
<gene>
    <name evidence="1" type="ORF">PGT21_004984</name>
</gene>
<comment type="caution">
    <text evidence="1">The sequence shown here is derived from an EMBL/GenBank/DDBJ whole genome shotgun (WGS) entry which is preliminary data.</text>
</comment>
<dbReference type="Proteomes" id="UP000324748">
    <property type="component" value="Unassembled WGS sequence"/>
</dbReference>
<protein>
    <submittedName>
        <fullName evidence="1">Uncharacterized protein</fullName>
    </submittedName>
</protein>
<dbReference type="AlphaFoldDB" id="A0A5B0Q212"/>
<name>A0A5B0Q212_PUCGR</name>
<dbReference type="EMBL" id="VSWC01000029">
    <property type="protein sequence ID" value="KAA1107173.1"/>
    <property type="molecule type" value="Genomic_DNA"/>
</dbReference>
<keyword evidence="2" id="KW-1185">Reference proteome</keyword>
<evidence type="ECO:0000313" key="2">
    <source>
        <dbReference type="Proteomes" id="UP000324748"/>
    </source>
</evidence>